<evidence type="ECO:0000313" key="2">
    <source>
        <dbReference type="EMBL" id="MXN18969.1"/>
    </source>
</evidence>
<gene>
    <name evidence="2" type="ORF">GR170_14065</name>
</gene>
<dbReference type="EMBL" id="WUMU01000016">
    <property type="protein sequence ID" value="MXN18969.1"/>
    <property type="molecule type" value="Genomic_DNA"/>
</dbReference>
<feature type="region of interest" description="Disordered" evidence="1">
    <location>
        <begin position="21"/>
        <end position="40"/>
    </location>
</feature>
<protein>
    <recommendedName>
        <fullName evidence="4">DUF2497 domain-containing protein</fullName>
    </recommendedName>
</protein>
<organism evidence="2 3">
    <name type="scientific">Pseudooceanicola albus</name>
    <dbReference type="NCBI Taxonomy" id="2692189"/>
    <lineage>
        <taxon>Bacteria</taxon>
        <taxon>Pseudomonadati</taxon>
        <taxon>Pseudomonadota</taxon>
        <taxon>Alphaproteobacteria</taxon>
        <taxon>Rhodobacterales</taxon>
        <taxon>Paracoccaceae</taxon>
        <taxon>Pseudooceanicola</taxon>
    </lineage>
</organism>
<reference evidence="2 3" key="1">
    <citation type="submission" date="2019-12" db="EMBL/GenBank/DDBJ databases">
        <authorList>
            <person name="Li M."/>
        </authorList>
    </citation>
    <scope>NUCLEOTIDE SEQUENCE [LARGE SCALE GENOMIC DNA]</scope>
    <source>
        <strain evidence="2 3">GBMRC 2024</strain>
    </source>
</reference>
<comment type="caution">
    <text evidence="2">The sequence shown here is derived from an EMBL/GenBank/DDBJ whole genome shotgun (WGS) entry which is preliminary data.</text>
</comment>
<evidence type="ECO:0008006" key="4">
    <source>
        <dbReference type="Google" id="ProtNLM"/>
    </source>
</evidence>
<name>A0A6L7G536_9RHOB</name>
<feature type="compositionally biased region" description="Basic and acidic residues" evidence="1">
    <location>
        <begin position="21"/>
        <end position="30"/>
    </location>
</feature>
<accession>A0A6L7G536</accession>
<evidence type="ECO:0000256" key="1">
    <source>
        <dbReference type="SAM" id="MobiDB-lite"/>
    </source>
</evidence>
<dbReference type="Proteomes" id="UP000477911">
    <property type="component" value="Unassembled WGS sequence"/>
</dbReference>
<dbReference type="AlphaFoldDB" id="A0A6L7G536"/>
<keyword evidence="3" id="KW-1185">Reference proteome</keyword>
<evidence type="ECO:0000313" key="3">
    <source>
        <dbReference type="Proteomes" id="UP000477911"/>
    </source>
</evidence>
<proteinExistence type="predicted"/>
<sequence length="151" mass="16085">MPKSGKPGEVEDVLSSIRKLVSDGKGEGPRPADPFLLVPGMRVRDPAPGVEETPEAPFIALDEDLPEESAQVTVLGAPPEDRSAEAGCAEGLEAEPLPEDLPDAAPGEDLDSRIAEAVRAEIQKALAGEGSPEMRALIQREVQRALQDRFR</sequence>